<proteinExistence type="inferred from homology"/>
<keyword evidence="11" id="KW-1185">Reference proteome</keyword>
<evidence type="ECO:0000313" key="9">
    <source>
        <dbReference type="EMBL" id="AMD84264.1"/>
    </source>
</evidence>
<evidence type="ECO:0000313" key="12">
    <source>
        <dbReference type="Proteomes" id="UP000215539"/>
    </source>
</evidence>
<dbReference type="SUPFAM" id="SSF49464">
    <property type="entry name" value="Carboxypeptidase regulatory domain-like"/>
    <property type="match status" value="1"/>
</dbReference>
<dbReference type="Gene3D" id="2.40.170.20">
    <property type="entry name" value="TonB-dependent receptor, beta-barrel domain"/>
    <property type="match status" value="1"/>
</dbReference>
<dbReference type="NCBIfam" id="TIGR04056">
    <property type="entry name" value="OMP_RagA_SusC"/>
    <property type="match status" value="1"/>
</dbReference>
<dbReference type="Gene3D" id="2.170.130.10">
    <property type="entry name" value="TonB-dependent receptor, plug domain"/>
    <property type="match status" value="1"/>
</dbReference>
<evidence type="ECO:0000256" key="6">
    <source>
        <dbReference type="ARBA" id="ARBA00023237"/>
    </source>
</evidence>
<dbReference type="SUPFAM" id="SSF56935">
    <property type="entry name" value="Porins"/>
    <property type="match status" value="1"/>
</dbReference>
<feature type="domain" description="TonB-dependent receptor plug" evidence="8">
    <location>
        <begin position="117"/>
        <end position="244"/>
    </location>
</feature>
<dbReference type="InterPro" id="IPR039426">
    <property type="entry name" value="TonB-dep_rcpt-like"/>
</dbReference>
<evidence type="ECO:0000259" key="8">
    <source>
        <dbReference type="Pfam" id="PF07715"/>
    </source>
</evidence>
<name>A0AAX2GYN2_9FLAO</name>
<evidence type="ECO:0000256" key="2">
    <source>
        <dbReference type="ARBA" id="ARBA00022448"/>
    </source>
</evidence>
<dbReference type="PROSITE" id="PS52016">
    <property type="entry name" value="TONB_DEPENDENT_REC_3"/>
    <property type="match status" value="1"/>
</dbReference>
<dbReference type="EMBL" id="CP014227">
    <property type="protein sequence ID" value="AMD84264.1"/>
    <property type="molecule type" value="Genomic_DNA"/>
</dbReference>
<evidence type="ECO:0000256" key="7">
    <source>
        <dbReference type="PROSITE-ProRule" id="PRU01360"/>
    </source>
</evidence>
<keyword evidence="10" id="KW-0675">Receptor</keyword>
<gene>
    <name evidence="9" type="ORF">AXF12_01160</name>
    <name evidence="10" type="ORF">SAMEA44541418_01529</name>
</gene>
<reference evidence="9 11" key="1">
    <citation type="submission" date="2016-02" db="EMBL/GenBank/DDBJ databases">
        <authorList>
            <person name="Holder M.E."/>
            <person name="Ajami N.J."/>
            <person name="Petrosino J.F."/>
        </authorList>
    </citation>
    <scope>NUCLEOTIDE SEQUENCE [LARGE SCALE GENOMIC DNA]</scope>
    <source>
        <strain evidence="9 11">CCUG 32990</strain>
    </source>
</reference>
<dbReference type="KEGG" id="chg:AXF12_01160"/>
<dbReference type="RefSeq" id="WP_066427834.1">
    <property type="nucleotide sequence ID" value="NZ_CP014227.1"/>
</dbReference>
<keyword evidence="6 7" id="KW-0998">Cell outer membrane</keyword>
<keyword evidence="4 7" id="KW-0812">Transmembrane</keyword>
<dbReference type="InterPro" id="IPR023997">
    <property type="entry name" value="TonB-dep_OMP_SusC/RagA_CS"/>
</dbReference>
<keyword evidence="5 7" id="KW-0472">Membrane</keyword>
<comment type="subcellular location">
    <subcellularLocation>
        <location evidence="1 7">Cell outer membrane</location>
        <topology evidence="1 7">Multi-pass membrane protein</topology>
    </subcellularLocation>
</comment>
<dbReference type="InterPro" id="IPR008969">
    <property type="entry name" value="CarboxyPept-like_regulatory"/>
</dbReference>
<dbReference type="InterPro" id="IPR037066">
    <property type="entry name" value="Plug_dom_sf"/>
</dbReference>
<dbReference type="InterPro" id="IPR023996">
    <property type="entry name" value="TonB-dep_OMP_SusC/RagA"/>
</dbReference>
<dbReference type="AlphaFoldDB" id="A0AAX2GYN2"/>
<dbReference type="Gene3D" id="2.60.40.1120">
    <property type="entry name" value="Carboxypeptidase-like, regulatory domain"/>
    <property type="match status" value="1"/>
</dbReference>
<dbReference type="GO" id="GO:0009279">
    <property type="term" value="C:cell outer membrane"/>
    <property type="evidence" value="ECO:0007669"/>
    <property type="project" value="UniProtKB-SubCell"/>
</dbReference>
<evidence type="ECO:0000256" key="4">
    <source>
        <dbReference type="ARBA" id="ARBA00022692"/>
    </source>
</evidence>
<dbReference type="NCBIfam" id="TIGR04057">
    <property type="entry name" value="SusC_RagA_signa"/>
    <property type="match status" value="1"/>
</dbReference>
<evidence type="ECO:0000313" key="11">
    <source>
        <dbReference type="Proteomes" id="UP000065822"/>
    </source>
</evidence>
<comment type="similarity">
    <text evidence="7">Belongs to the TonB-dependent receptor family.</text>
</comment>
<protein>
    <submittedName>
        <fullName evidence="10">Outer membrane cobalamin receptor protein</fullName>
    </submittedName>
    <submittedName>
        <fullName evidence="9">SusC/RagA family TonB-linked outer membrane protein</fullName>
    </submittedName>
</protein>
<keyword evidence="3 7" id="KW-1134">Transmembrane beta strand</keyword>
<evidence type="ECO:0000256" key="1">
    <source>
        <dbReference type="ARBA" id="ARBA00004571"/>
    </source>
</evidence>
<dbReference type="EMBL" id="LT906449">
    <property type="protein sequence ID" value="SNV12218.1"/>
    <property type="molecule type" value="Genomic_DNA"/>
</dbReference>
<dbReference type="InterPro" id="IPR012910">
    <property type="entry name" value="Plug_dom"/>
</dbReference>
<sequence length="1114" mass="125065">MRVNNNVWWVLLFFLAVPLVGFAQTREVSGTVTDDKGVPLMGVNVIIKGSNIGAVTDFDGHYKVKVPDDKAVLEFSTLGMATQSKIVGTAKIINIKMKEDVVQIGEVIITGYQTVDKSKFTGATQTLKADQVKMDGVVDVGRMLEGRAAGVNVQNISGSFGTAPKITIRGGSSIFGDTKPLWVVDGAVQEEVVNLTFEQLASGDASTLVSSAISGLNANDIESIEILKDASALSLYGARALNGVVIITTKSGKKNTRTQVSYQLEQSVRSVPNYGQYDILNSQETMAIYRELEEKGLFSLASHTQARYGGVYNMMYRAIDTYDPATGRFLVENTTEGRNAFLKKYEYANTDWFKVLFRPSLTQNHTVSLSGGGENSTQYASVGFFTDPGWSIADRVRRVTGNLKTTYTLSPKITVGVLAQGSIREQKAPGTYTRKANQVTGEYTRDFDINPFSYALNTSRTLRPYDDNGALEYYRYNYAPMNILNELSNNYMDINVLELKLQGDIDFKINKNLHYKFLGSVRHVKSTNKHSMTEDSNVAGAHRANETTIIAKNNPFLFTDPDNPDAIPQVVLPNGGILRTSEDNLQSYYFRNALEYKSLFKNVHDVKLFLGQEYRHTDRDNNFSTGYGYQFKKGGSVFTDYRILQKYIQDNIDYFDSSFNKERGIAFFLQGNYTFDERYVLSLTANYEGSNKLGRSRSARWLPTWNVSGRWNISKEKFLANNPTVSNLALRAGYGLIAGLGSASNALAIYKNKVTERYVPGNRENKIVIDQLQNSELTWEKVYESNIGVDLGLFKNAINLTVDLYQKNSKDLIDYVRTSGVGGEQTKLANNAEMTTKGIELALRTRNFKNDNFSWTSEINFSYFDQKITKLRYESNVWGLVRELGGNVLGEQRNTLYSFDFQKLDDRGLPVLKLKEGQDPFRDINFQDRQDILSYLKKEGPVEPNITGGLSNTFKYKNWELSALITASAGNKIRLAPIYSSEYNDLDVFPREFINRWTASDQQTHIPAIASKRIINTVGSDNMRKIYNAYNYSSERVVDGAFIRMKSISLSYSFNKDLLEALKLSNFTLRLQTTNPFLIYADKNLNGQDPEFFRAGGVAYPVSTQYTFTINIGI</sequence>
<keyword evidence="2 7" id="KW-0813">Transport</keyword>
<dbReference type="Pfam" id="PF07715">
    <property type="entry name" value="Plug"/>
    <property type="match status" value="1"/>
</dbReference>
<dbReference type="InterPro" id="IPR036942">
    <property type="entry name" value="Beta-barrel_TonB_sf"/>
</dbReference>
<evidence type="ECO:0000313" key="10">
    <source>
        <dbReference type="EMBL" id="SNV12218.1"/>
    </source>
</evidence>
<reference evidence="10 12" key="2">
    <citation type="submission" date="2017-06" db="EMBL/GenBank/DDBJ databases">
        <authorList>
            <consortium name="Pathogen Informatics"/>
        </authorList>
    </citation>
    <scope>NUCLEOTIDE SEQUENCE [LARGE SCALE GENOMIC DNA]</scope>
    <source>
        <strain evidence="10 12">NCTC12947</strain>
    </source>
</reference>
<dbReference type="Pfam" id="PF13715">
    <property type="entry name" value="CarbopepD_reg_2"/>
    <property type="match status" value="1"/>
</dbReference>
<evidence type="ECO:0000256" key="3">
    <source>
        <dbReference type="ARBA" id="ARBA00022452"/>
    </source>
</evidence>
<dbReference type="Proteomes" id="UP000065822">
    <property type="component" value="Chromosome"/>
</dbReference>
<organism evidence="10 12">
    <name type="scientific">Capnocytophaga haemolytica</name>
    <dbReference type="NCBI Taxonomy" id="45243"/>
    <lineage>
        <taxon>Bacteria</taxon>
        <taxon>Pseudomonadati</taxon>
        <taxon>Bacteroidota</taxon>
        <taxon>Flavobacteriia</taxon>
        <taxon>Flavobacteriales</taxon>
        <taxon>Flavobacteriaceae</taxon>
        <taxon>Capnocytophaga</taxon>
    </lineage>
</organism>
<accession>A0AAX2GYN2</accession>
<evidence type="ECO:0000256" key="5">
    <source>
        <dbReference type="ARBA" id="ARBA00023136"/>
    </source>
</evidence>
<dbReference type="Proteomes" id="UP000215539">
    <property type="component" value="Chromosome 1"/>
</dbReference>